<evidence type="ECO:0000256" key="4">
    <source>
        <dbReference type="ARBA" id="ARBA00022692"/>
    </source>
</evidence>
<keyword evidence="6 8" id="KW-1133">Transmembrane helix</keyword>
<dbReference type="RefSeq" id="WP_093959834.1">
    <property type="nucleotide sequence ID" value="NZ_NEWD01000006.1"/>
</dbReference>
<dbReference type="Proteomes" id="UP000215433">
    <property type="component" value="Unassembled WGS sequence"/>
</dbReference>
<comment type="similarity">
    <text evidence="8">Belongs to the binding-protein-dependent transport system permease family.</text>
</comment>
<reference evidence="10 11" key="1">
    <citation type="submission" date="2017-05" db="EMBL/GenBank/DDBJ databases">
        <title>Bifidobacterium vansinderenii sp. nov.</title>
        <authorList>
            <person name="Lugli G.A."/>
            <person name="Duranti S."/>
            <person name="Mangifesta M."/>
        </authorList>
    </citation>
    <scope>NUCLEOTIDE SEQUENCE [LARGE SCALE GENOMIC DNA]</scope>
    <source>
        <strain evidence="10 11">Tam10B</strain>
    </source>
</reference>
<dbReference type="InterPro" id="IPR043429">
    <property type="entry name" value="ArtM/GltK/GlnP/TcyL/YhdX-like"/>
</dbReference>
<feature type="domain" description="ABC transmembrane type-1" evidence="9">
    <location>
        <begin position="22"/>
        <end position="210"/>
    </location>
</feature>
<dbReference type="InterPro" id="IPR035906">
    <property type="entry name" value="MetI-like_sf"/>
</dbReference>
<dbReference type="PROSITE" id="PS50928">
    <property type="entry name" value="ABC_TM1"/>
    <property type="match status" value="1"/>
</dbReference>
<keyword evidence="4 8" id="KW-0812">Transmembrane</keyword>
<dbReference type="CDD" id="cd06261">
    <property type="entry name" value="TM_PBP2"/>
    <property type="match status" value="1"/>
</dbReference>
<protein>
    <submittedName>
        <fullName evidence="10">Amino acid ABC transporter permease</fullName>
    </submittedName>
</protein>
<comment type="caution">
    <text evidence="10">The sequence shown here is derived from an EMBL/GenBank/DDBJ whole genome shotgun (WGS) entry which is preliminary data.</text>
</comment>
<dbReference type="NCBIfam" id="TIGR01726">
    <property type="entry name" value="HEQRo_perm_3TM"/>
    <property type="match status" value="1"/>
</dbReference>
<dbReference type="Pfam" id="PF00528">
    <property type="entry name" value="BPD_transp_1"/>
    <property type="match status" value="1"/>
</dbReference>
<feature type="transmembrane region" description="Helical" evidence="8">
    <location>
        <begin position="56"/>
        <end position="81"/>
    </location>
</feature>
<dbReference type="OrthoDB" id="92598at2"/>
<keyword evidence="2 8" id="KW-0813">Transport</keyword>
<dbReference type="InterPro" id="IPR010065">
    <property type="entry name" value="AA_ABC_transptr_permease_3TM"/>
</dbReference>
<evidence type="ECO:0000313" key="10">
    <source>
        <dbReference type="EMBL" id="OXN01069.1"/>
    </source>
</evidence>
<evidence type="ECO:0000256" key="2">
    <source>
        <dbReference type="ARBA" id="ARBA00022448"/>
    </source>
</evidence>
<evidence type="ECO:0000256" key="8">
    <source>
        <dbReference type="RuleBase" id="RU363032"/>
    </source>
</evidence>
<gene>
    <name evidence="10" type="ORF">Tam10B_0647</name>
</gene>
<dbReference type="PANTHER" id="PTHR30614">
    <property type="entry name" value="MEMBRANE COMPONENT OF AMINO ACID ABC TRANSPORTER"/>
    <property type="match status" value="1"/>
</dbReference>
<dbReference type="SUPFAM" id="SSF161098">
    <property type="entry name" value="MetI-like"/>
    <property type="match status" value="1"/>
</dbReference>
<evidence type="ECO:0000256" key="1">
    <source>
        <dbReference type="ARBA" id="ARBA00004651"/>
    </source>
</evidence>
<evidence type="ECO:0000256" key="3">
    <source>
        <dbReference type="ARBA" id="ARBA00022475"/>
    </source>
</evidence>
<name>A0A229VZL6_9BIFI</name>
<organism evidence="10 11">
    <name type="scientific">Bifidobacterium vansinderenii</name>
    <dbReference type="NCBI Taxonomy" id="1984871"/>
    <lineage>
        <taxon>Bacteria</taxon>
        <taxon>Bacillati</taxon>
        <taxon>Actinomycetota</taxon>
        <taxon>Actinomycetes</taxon>
        <taxon>Bifidobacteriales</taxon>
        <taxon>Bifidobacteriaceae</taxon>
        <taxon>Bifidobacterium</taxon>
    </lineage>
</organism>
<dbReference type="EMBL" id="NEWD01000006">
    <property type="protein sequence ID" value="OXN01069.1"/>
    <property type="molecule type" value="Genomic_DNA"/>
</dbReference>
<proteinExistence type="inferred from homology"/>
<keyword evidence="5" id="KW-0029">Amino-acid transport</keyword>
<feature type="transmembrane region" description="Helical" evidence="8">
    <location>
        <begin position="188"/>
        <end position="209"/>
    </location>
</feature>
<keyword evidence="3" id="KW-1003">Cell membrane</keyword>
<evidence type="ECO:0000313" key="11">
    <source>
        <dbReference type="Proteomes" id="UP000215433"/>
    </source>
</evidence>
<keyword evidence="7 8" id="KW-0472">Membrane</keyword>
<dbReference type="GO" id="GO:0043190">
    <property type="term" value="C:ATP-binding cassette (ABC) transporter complex"/>
    <property type="evidence" value="ECO:0007669"/>
    <property type="project" value="InterPro"/>
</dbReference>
<evidence type="ECO:0000256" key="6">
    <source>
        <dbReference type="ARBA" id="ARBA00022989"/>
    </source>
</evidence>
<accession>A0A229VZL6</accession>
<dbReference type="InterPro" id="IPR000515">
    <property type="entry name" value="MetI-like"/>
</dbReference>
<dbReference type="PANTHER" id="PTHR30614:SF0">
    <property type="entry name" value="L-CYSTINE TRANSPORT SYSTEM PERMEASE PROTEIN TCYL"/>
    <property type="match status" value="1"/>
</dbReference>
<feature type="transmembrane region" description="Helical" evidence="8">
    <location>
        <begin position="20"/>
        <end position="44"/>
    </location>
</feature>
<evidence type="ECO:0000256" key="7">
    <source>
        <dbReference type="ARBA" id="ARBA00023136"/>
    </source>
</evidence>
<dbReference type="AlphaFoldDB" id="A0A229VZL6"/>
<dbReference type="GO" id="GO:0022857">
    <property type="term" value="F:transmembrane transporter activity"/>
    <property type="evidence" value="ECO:0007669"/>
    <property type="project" value="InterPro"/>
</dbReference>
<dbReference type="Gene3D" id="1.10.3720.10">
    <property type="entry name" value="MetI-like"/>
    <property type="match status" value="1"/>
</dbReference>
<keyword evidence="11" id="KW-1185">Reference proteome</keyword>
<evidence type="ECO:0000256" key="5">
    <source>
        <dbReference type="ARBA" id="ARBA00022970"/>
    </source>
</evidence>
<dbReference type="GO" id="GO:0006865">
    <property type="term" value="P:amino acid transport"/>
    <property type="evidence" value="ECO:0007669"/>
    <property type="project" value="UniProtKB-KW"/>
</dbReference>
<sequence>MTPQEPLLQFWAEGLPNMLHGLQVSVALAGVSMIIGLPLGLIFCMMVMSRNRFVSVLGLVIVEIGRGMPALIILYLVYFGLPSFGVLLDSFPSAIIALAWNYSCYCSEIFRAGIQAVPHGQNEAGDALGLDGNVTFLYVILPQAFRSIIPALLGQTILLFQDTSLAYTVAVPELMKEAYTYGSTTFQYLRVFVLAGLCYAVITLPASWITRWLERRLALSY</sequence>
<comment type="subcellular location">
    <subcellularLocation>
        <location evidence="1 8">Cell membrane</location>
        <topology evidence="1 8">Multi-pass membrane protein</topology>
    </subcellularLocation>
</comment>
<evidence type="ECO:0000259" key="9">
    <source>
        <dbReference type="PROSITE" id="PS50928"/>
    </source>
</evidence>